<dbReference type="PANTHER" id="PTHR43240:SF5">
    <property type="entry name" value="1,4-DIHYDROXY-2-NAPHTHOYL-COA THIOESTERASE 1"/>
    <property type="match status" value="1"/>
</dbReference>
<dbReference type="EMBL" id="JBHFFA010000003">
    <property type="protein sequence ID" value="KAL2633407.1"/>
    <property type="molecule type" value="Genomic_DNA"/>
</dbReference>
<dbReference type="AlphaFoldDB" id="A0ABD1YRK1"/>
<comment type="caution">
    <text evidence="3">The sequence shown here is derived from an EMBL/GenBank/DDBJ whole genome shotgun (WGS) entry which is preliminary data.</text>
</comment>
<proteinExistence type="predicted"/>
<dbReference type="SUPFAM" id="SSF54637">
    <property type="entry name" value="Thioesterase/thiol ester dehydrase-isomerase"/>
    <property type="match status" value="1"/>
</dbReference>
<dbReference type="CDD" id="cd03443">
    <property type="entry name" value="PaaI_thioesterase"/>
    <property type="match status" value="1"/>
</dbReference>
<accession>A0ABD1YRK1</accession>
<evidence type="ECO:0000256" key="1">
    <source>
        <dbReference type="ARBA" id="ARBA00022801"/>
    </source>
</evidence>
<dbReference type="Pfam" id="PF03061">
    <property type="entry name" value="4HBT"/>
    <property type="match status" value="1"/>
</dbReference>
<name>A0ABD1YRK1_9MARC</name>
<sequence length="249" mass="27507">MLRMLWPPRYLTVALLRSVERLIRPAAPESPPSLAKIVEISRKFYSSSKFEVPLGRKQASEGFQFRSFAMTALNDGSSSGVRTRDPLMDEVKDDRHRDYRGLKILEFIGFEVTQLSATKSTGRFVVSKNSSQPFNVLHGGTTAYIAESMASVSASIAAKHQRVAGIDLNCSHLRSVPIGSEVEVTAIPLRVGKRVQVWEVKFETTKPEKPDNTQTAESSKASDTSSQLVLAAISRVTLLGGRIRQTLDR</sequence>
<dbReference type="Proteomes" id="UP001605036">
    <property type="component" value="Unassembled WGS sequence"/>
</dbReference>
<keyword evidence="1" id="KW-0378">Hydrolase</keyword>
<keyword evidence="4" id="KW-1185">Reference proteome</keyword>
<dbReference type="Gene3D" id="3.10.129.10">
    <property type="entry name" value="Hotdog Thioesterase"/>
    <property type="match status" value="1"/>
</dbReference>
<organism evidence="3 4">
    <name type="scientific">Riccia fluitans</name>
    <dbReference type="NCBI Taxonomy" id="41844"/>
    <lineage>
        <taxon>Eukaryota</taxon>
        <taxon>Viridiplantae</taxon>
        <taxon>Streptophyta</taxon>
        <taxon>Embryophyta</taxon>
        <taxon>Marchantiophyta</taxon>
        <taxon>Marchantiopsida</taxon>
        <taxon>Marchantiidae</taxon>
        <taxon>Marchantiales</taxon>
        <taxon>Ricciaceae</taxon>
        <taxon>Riccia</taxon>
    </lineage>
</organism>
<feature type="domain" description="Thioesterase" evidence="2">
    <location>
        <begin position="134"/>
        <end position="208"/>
    </location>
</feature>
<evidence type="ECO:0000313" key="3">
    <source>
        <dbReference type="EMBL" id="KAL2633407.1"/>
    </source>
</evidence>
<dbReference type="GO" id="GO:0016787">
    <property type="term" value="F:hydrolase activity"/>
    <property type="evidence" value="ECO:0007669"/>
    <property type="project" value="UniProtKB-KW"/>
</dbReference>
<dbReference type="InterPro" id="IPR003736">
    <property type="entry name" value="PAAI_dom"/>
</dbReference>
<gene>
    <name evidence="3" type="ORF">R1flu_004886</name>
</gene>
<dbReference type="NCBIfam" id="TIGR00369">
    <property type="entry name" value="unchar_dom_1"/>
    <property type="match status" value="1"/>
</dbReference>
<evidence type="ECO:0000313" key="4">
    <source>
        <dbReference type="Proteomes" id="UP001605036"/>
    </source>
</evidence>
<reference evidence="3 4" key="1">
    <citation type="submission" date="2024-09" db="EMBL/GenBank/DDBJ databases">
        <title>Chromosome-scale assembly of Riccia fluitans.</title>
        <authorList>
            <person name="Paukszto L."/>
            <person name="Sawicki J."/>
            <person name="Karawczyk K."/>
            <person name="Piernik-Szablinska J."/>
            <person name="Szczecinska M."/>
            <person name="Mazdziarz M."/>
        </authorList>
    </citation>
    <scope>NUCLEOTIDE SEQUENCE [LARGE SCALE GENOMIC DNA]</scope>
    <source>
        <strain evidence="3">Rf_01</strain>
        <tissue evidence="3">Aerial parts of the thallus</tissue>
    </source>
</reference>
<protein>
    <recommendedName>
        <fullName evidence="2">Thioesterase domain-containing protein</fullName>
    </recommendedName>
</protein>
<dbReference type="InterPro" id="IPR029069">
    <property type="entry name" value="HotDog_dom_sf"/>
</dbReference>
<dbReference type="InterPro" id="IPR006683">
    <property type="entry name" value="Thioestr_dom"/>
</dbReference>
<evidence type="ECO:0000259" key="2">
    <source>
        <dbReference type="Pfam" id="PF03061"/>
    </source>
</evidence>
<dbReference type="PANTHER" id="PTHR43240">
    <property type="entry name" value="1,4-DIHYDROXY-2-NAPHTHOYL-COA THIOESTERASE 1"/>
    <property type="match status" value="1"/>
</dbReference>